<keyword evidence="4 11" id="KW-0732">Signal</keyword>
<reference evidence="13" key="3">
    <citation type="submission" date="2025-09" db="UniProtKB">
        <authorList>
            <consortium name="Ensembl"/>
        </authorList>
    </citation>
    <scope>IDENTIFICATION</scope>
</reference>
<dbReference type="GO" id="GO:0043235">
    <property type="term" value="C:receptor complex"/>
    <property type="evidence" value="ECO:0000318"/>
    <property type="project" value="GO_Central"/>
</dbReference>
<dbReference type="GeneID" id="107079633"/>
<dbReference type="GO" id="GO:0019221">
    <property type="term" value="P:cytokine-mediated signaling pathway"/>
    <property type="evidence" value="ECO:0000318"/>
    <property type="project" value="GO_Central"/>
</dbReference>
<dbReference type="InParanoid" id="W5LZY7"/>
<dbReference type="InterPro" id="IPR013783">
    <property type="entry name" value="Ig-like_fold"/>
</dbReference>
<evidence type="ECO:0000313" key="14">
    <source>
        <dbReference type="Proteomes" id="UP000018468"/>
    </source>
</evidence>
<dbReference type="Ensembl" id="ENSLOCT00000001699.1">
    <property type="protein sequence ID" value="ENSLOCP00000001694.1"/>
    <property type="gene ID" value="ENSLOCG00000001487.1"/>
</dbReference>
<dbReference type="PANTHER" id="PTHR48483">
    <property type="entry name" value="INTERLEUKIN-27 SUBUNIT BETA"/>
    <property type="match status" value="1"/>
</dbReference>
<evidence type="ECO:0000256" key="8">
    <source>
        <dbReference type="ARBA" id="ARBA00023170"/>
    </source>
</evidence>
<dbReference type="CDD" id="cd00063">
    <property type="entry name" value="FN3"/>
    <property type="match status" value="1"/>
</dbReference>
<dbReference type="PROSITE" id="PS50853">
    <property type="entry name" value="FN3"/>
    <property type="match status" value="1"/>
</dbReference>
<dbReference type="EMBL" id="AHAT01011256">
    <property type="status" value="NOT_ANNOTATED_CDS"/>
    <property type="molecule type" value="Genomic_DNA"/>
</dbReference>
<dbReference type="GO" id="GO:0008284">
    <property type="term" value="P:positive regulation of cell population proliferation"/>
    <property type="evidence" value="ECO:0000318"/>
    <property type="project" value="GO_Central"/>
</dbReference>
<dbReference type="Bgee" id="ENSLOCG00000001487">
    <property type="expression patterns" value="Expressed in pharyngeal gill and 4 other cell types or tissues"/>
</dbReference>
<dbReference type="InterPro" id="IPR053073">
    <property type="entry name" value="IL11/IL27_subunit_beta"/>
</dbReference>
<keyword evidence="3 10" id="KW-0812">Transmembrane</keyword>
<evidence type="ECO:0000313" key="13">
    <source>
        <dbReference type="Ensembl" id="ENSLOCP00000001694.1"/>
    </source>
</evidence>
<keyword evidence="14" id="KW-1185">Reference proteome</keyword>
<dbReference type="GO" id="GO:0019955">
    <property type="term" value="F:cytokine binding"/>
    <property type="evidence" value="ECO:0000318"/>
    <property type="project" value="GO_Central"/>
</dbReference>
<feature type="signal peptide" evidence="11">
    <location>
        <begin position="1"/>
        <end position="19"/>
    </location>
</feature>
<dbReference type="eggNOG" id="ENOG502S2KP">
    <property type="taxonomic scope" value="Eukaryota"/>
</dbReference>
<evidence type="ECO:0000256" key="3">
    <source>
        <dbReference type="ARBA" id="ARBA00022692"/>
    </source>
</evidence>
<dbReference type="FunFam" id="2.60.40.10:FF:000465">
    <property type="entry name" value="Granulocyte colony-stimulating factor receptor"/>
    <property type="match status" value="1"/>
</dbReference>
<evidence type="ECO:0000256" key="5">
    <source>
        <dbReference type="ARBA" id="ARBA00022737"/>
    </source>
</evidence>
<dbReference type="Pfam" id="PF00041">
    <property type="entry name" value="fn3"/>
    <property type="match status" value="1"/>
</dbReference>
<reference evidence="14" key="1">
    <citation type="submission" date="2011-12" db="EMBL/GenBank/DDBJ databases">
        <title>The Draft Genome of Lepisosteus oculatus.</title>
        <authorList>
            <consortium name="The Broad Institute Genome Assembly &amp; Analysis Group"/>
            <consortium name="Computational R&amp;D Group"/>
            <consortium name="and Sequencing Platform"/>
            <person name="Di Palma F."/>
            <person name="Alfoldi J."/>
            <person name="Johnson J."/>
            <person name="Berlin A."/>
            <person name="Gnerre S."/>
            <person name="Jaffe D."/>
            <person name="MacCallum I."/>
            <person name="Young S."/>
            <person name="Walker B.J."/>
            <person name="Lander E.S."/>
            <person name="Lindblad-Toh K."/>
        </authorList>
    </citation>
    <scope>NUCLEOTIDE SEQUENCE [LARGE SCALE GENOMIC DNA]</scope>
</reference>
<dbReference type="FunFam" id="2.60.40.10:FF:003376">
    <property type="entry name" value="Si:dkey-13m1.2"/>
    <property type="match status" value="1"/>
</dbReference>
<dbReference type="SUPFAM" id="SSF49265">
    <property type="entry name" value="Fibronectin type III"/>
    <property type="match status" value="3"/>
</dbReference>
<dbReference type="STRING" id="7918.ENSLOCP00000001694"/>
<dbReference type="InterPro" id="IPR036116">
    <property type="entry name" value="FN3_sf"/>
</dbReference>
<dbReference type="AlphaFoldDB" id="W5LZY7"/>
<evidence type="ECO:0000259" key="12">
    <source>
        <dbReference type="PROSITE" id="PS50853"/>
    </source>
</evidence>
<evidence type="ECO:0000256" key="11">
    <source>
        <dbReference type="SAM" id="SignalP"/>
    </source>
</evidence>
<dbReference type="Proteomes" id="UP000018468">
    <property type="component" value="Linkage group LG19"/>
</dbReference>
<keyword evidence="9" id="KW-0325">Glycoprotein</keyword>
<comment type="similarity">
    <text evidence="2">Belongs to the type I cytokine receptor family. Type 2 subfamily.</text>
</comment>
<dbReference type="PANTHER" id="PTHR48483:SF1">
    <property type="entry name" value="INTERLEUKIN-12 RECEPTOR SUBUNIT BETA-1-RELATED"/>
    <property type="match status" value="1"/>
</dbReference>
<accession>W5LZY7</accession>
<evidence type="ECO:0000256" key="4">
    <source>
        <dbReference type="ARBA" id="ARBA00022729"/>
    </source>
</evidence>
<evidence type="ECO:0000256" key="2">
    <source>
        <dbReference type="ARBA" id="ARBA00008921"/>
    </source>
</evidence>
<feature type="domain" description="Fibronectin type-III" evidence="12">
    <location>
        <begin position="449"/>
        <end position="541"/>
    </location>
</feature>
<organism evidence="13 14">
    <name type="scientific">Lepisosteus oculatus</name>
    <name type="common">Spotted gar</name>
    <dbReference type="NCBI Taxonomy" id="7918"/>
    <lineage>
        <taxon>Eukaryota</taxon>
        <taxon>Metazoa</taxon>
        <taxon>Chordata</taxon>
        <taxon>Craniata</taxon>
        <taxon>Vertebrata</taxon>
        <taxon>Euteleostomi</taxon>
        <taxon>Actinopterygii</taxon>
        <taxon>Neopterygii</taxon>
        <taxon>Holostei</taxon>
        <taxon>Semionotiformes</taxon>
        <taxon>Lepisosteidae</taxon>
        <taxon>Lepisosteus</taxon>
    </lineage>
</organism>
<keyword evidence="7 10" id="KW-0472">Membrane</keyword>
<keyword evidence="6 10" id="KW-1133">Transmembrane helix</keyword>
<evidence type="ECO:0000256" key="1">
    <source>
        <dbReference type="ARBA" id="ARBA00004479"/>
    </source>
</evidence>
<evidence type="ECO:0000256" key="7">
    <source>
        <dbReference type="ARBA" id="ARBA00023136"/>
    </source>
</evidence>
<dbReference type="KEGG" id="loc:107079633"/>
<evidence type="ECO:0000256" key="6">
    <source>
        <dbReference type="ARBA" id="ARBA00022989"/>
    </source>
</evidence>
<evidence type="ECO:0000256" key="9">
    <source>
        <dbReference type="ARBA" id="ARBA00023180"/>
    </source>
</evidence>
<comment type="subcellular location">
    <subcellularLocation>
        <location evidence="1">Membrane</location>
        <topology evidence="1">Single-pass type I membrane protein</topology>
    </subcellularLocation>
</comment>
<feature type="transmembrane region" description="Helical" evidence="10">
    <location>
        <begin position="549"/>
        <end position="571"/>
    </location>
</feature>
<name>W5LZY7_LEPOC</name>
<dbReference type="InterPro" id="IPR003961">
    <property type="entry name" value="FN3_dom"/>
</dbReference>
<evidence type="ECO:0000256" key="10">
    <source>
        <dbReference type="SAM" id="Phobius"/>
    </source>
</evidence>
<protein>
    <submittedName>
        <fullName evidence="13">Interleukin 12 receptor subunit beta 1</fullName>
    </submittedName>
</protein>
<dbReference type="GO" id="GO:0009897">
    <property type="term" value="C:external side of plasma membrane"/>
    <property type="evidence" value="ECO:0000318"/>
    <property type="project" value="GO_Central"/>
</dbReference>
<dbReference type="SMART" id="SM00060">
    <property type="entry name" value="FN3"/>
    <property type="match status" value="3"/>
</dbReference>
<dbReference type="CTD" id="3594"/>
<keyword evidence="5" id="KW-0677">Repeat</keyword>
<sequence>MAGTKSLSLFPLAIFRASAGPPEAERAMRAAIVFTLLAVVVVEGKKSSEPHKCKAVIRSPTENATGDSLEAPSDLHCYKKTTDPNADFTCKWTPGMSAVNATYILHYCVLNKMEDCHSFDAGLSHSCFLNRDGLHTRMGIGMWVEAHQGYRTYKSPVFSVVLIHSTKYDPPQIEKMSRSSGGLVLKWRKQVGEDKGSMNEIQFRQLGELEWSSIMCNTSDGKHTEEKCTLTLHNLTVYEVRVRRTSKVINWSEWSRTEIVPAEIHKEPQVNMTVGKLLKGVRKLRLSLEVPIARALLGNVQYNLTFHSPPCQEDIPTMTLNATKITKPISGSEVKVSIVAFNKVGSSPPKLLKIPAVDLKDLHPFSFKNLTKNMKWCVEWYKATAPREKSRHFITRTPVDFKDMINSTGGEAEDFKLYYFIIHQLTHRGTMKTRGWSEGYQKEGTPRSSPKKVTVLNVTVNSAVVKWAPIPVPDQQGFLQHYVIYITAGNRTREVQVDASETHYKIQELTAATTYSVQIAGKTAAGLGPKSDAEPILTSNIPPTKGWNVIWITIAIAIFTLIFTGLGSFAAKRLKRKFFPAVPSPMSTEALTLTNLKIKEEILPQDEEVLMGDLQVVLQKSTGLPSEDVVSMELGETETCEGDTETLSESCRTPDAEFFLSSDYRRQMLNLPACEPGQEALELSENICSYGETACEVATPTYKNSLVFEMKGESNTSEESIPMRL</sequence>
<feature type="chain" id="PRO_5004865356" evidence="11">
    <location>
        <begin position="20"/>
        <end position="725"/>
    </location>
</feature>
<proteinExistence type="inferred from homology"/>
<keyword evidence="8" id="KW-0675">Receptor</keyword>
<reference evidence="13" key="2">
    <citation type="submission" date="2025-08" db="UniProtKB">
        <authorList>
            <consortium name="Ensembl"/>
        </authorList>
    </citation>
    <scope>IDENTIFICATION</scope>
</reference>
<dbReference type="GO" id="GO:0004896">
    <property type="term" value="F:cytokine receptor activity"/>
    <property type="evidence" value="ECO:0000318"/>
    <property type="project" value="GO_Central"/>
</dbReference>
<dbReference type="GeneTree" id="ENSGT00940000155603"/>
<dbReference type="OMA" id="ECSWEYE"/>
<dbReference type="HOGENOM" id="CLU_412148_0_0_1"/>
<dbReference type="Gene3D" id="2.60.40.10">
    <property type="entry name" value="Immunoglobulins"/>
    <property type="match status" value="3"/>
</dbReference>
<dbReference type="OrthoDB" id="8945484at2759"/>